<proteinExistence type="predicted"/>
<keyword evidence="1" id="KW-0732">Signal</keyword>
<accession>A0A6M2DBJ5</accession>
<feature type="chain" id="PRO_5027060181" evidence="1">
    <location>
        <begin position="23"/>
        <end position="71"/>
    </location>
</feature>
<reference evidence="2" key="1">
    <citation type="submission" date="2019-09" db="EMBL/GenBank/DDBJ databases">
        <title>Organ-specific transcriptomic study of the physiology of the cattle tick, Rhipicephalus microplus.</title>
        <authorList>
            <person name="Tirloni L."/>
            <person name="Braz G."/>
            <person name="Gandara A.C.P."/>
            <person name="Sabadin G.A."/>
            <person name="da Silva R.M."/>
            <person name="Guizzo M.G."/>
            <person name="Machado J.A."/>
            <person name="Costa E.P."/>
            <person name="Gomes H.F."/>
            <person name="Moraes J."/>
            <person name="Mota M.B.S."/>
            <person name="Mesquita R.D."/>
            <person name="Alvarenga P.H."/>
            <person name="Alves F."/>
            <person name="Seixas A."/>
            <person name="da Fonseca R.N."/>
            <person name="Fogaca A."/>
            <person name="Logullo C."/>
            <person name="Tanaka A."/>
            <person name="Daffre S."/>
            <person name="Termignoni C."/>
            <person name="Vaz I.S.Jr."/>
            <person name="Oliveira P.L."/>
            <person name="Ribeiro J.M."/>
        </authorList>
    </citation>
    <scope>NUCLEOTIDE SEQUENCE</scope>
    <source>
        <strain evidence="2">Porto Alegre</strain>
    </source>
</reference>
<name>A0A6M2DBJ5_RHIMP</name>
<sequence length="71" mass="8187">MSSPFCISLKLATMLHLKTCYAFSFTCHCLTFQKVIRKGYQTLCFALLGHWGTAYSKIVKNFDLSFERIIL</sequence>
<evidence type="ECO:0000256" key="1">
    <source>
        <dbReference type="SAM" id="SignalP"/>
    </source>
</evidence>
<dbReference type="AlphaFoldDB" id="A0A6M2DBJ5"/>
<protein>
    <submittedName>
        <fullName evidence="2">Putative secreted protein ovary overexpressed</fullName>
    </submittedName>
</protein>
<dbReference type="EMBL" id="GHWJ01010788">
    <property type="protein sequence ID" value="NOV43525.1"/>
    <property type="molecule type" value="Transcribed_RNA"/>
</dbReference>
<organism evidence="2">
    <name type="scientific">Rhipicephalus microplus</name>
    <name type="common">Cattle tick</name>
    <name type="synonym">Boophilus microplus</name>
    <dbReference type="NCBI Taxonomy" id="6941"/>
    <lineage>
        <taxon>Eukaryota</taxon>
        <taxon>Metazoa</taxon>
        <taxon>Ecdysozoa</taxon>
        <taxon>Arthropoda</taxon>
        <taxon>Chelicerata</taxon>
        <taxon>Arachnida</taxon>
        <taxon>Acari</taxon>
        <taxon>Parasitiformes</taxon>
        <taxon>Ixodida</taxon>
        <taxon>Ixodoidea</taxon>
        <taxon>Ixodidae</taxon>
        <taxon>Rhipicephalinae</taxon>
        <taxon>Rhipicephalus</taxon>
        <taxon>Boophilus</taxon>
    </lineage>
</organism>
<feature type="signal peptide" evidence="1">
    <location>
        <begin position="1"/>
        <end position="22"/>
    </location>
</feature>
<evidence type="ECO:0000313" key="2">
    <source>
        <dbReference type="EMBL" id="NOV43525.1"/>
    </source>
</evidence>